<evidence type="ECO:0000313" key="2">
    <source>
        <dbReference type="WBParaSite" id="maker-uti_cns_0003139-snap-gene-0.3-mRNA-1"/>
    </source>
</evidence>
<keyword evidence="1" id="KW-1185">Reference proteome</keyword>
<sequence length="91" mass="10759">MIPKSVSFASRELLSSIWTGPLILKKVNRPDLENTRHKENSLKLWIFEAKRLPTKKRYFCEICLNHILYARTTSKEKTAESDPFWGEPFEF</sequence>
<name>A0A1I8GVJ8_9PLAT</name>
<dbReference type="PANTHER" id="PTHR10194">
    <property type="entry name" value="RAS GTPASE-ACTIVATING PROTEINS"/>
    <property type="match status" value="1"/>
</dbReference>
<organism evidence="1 2">
    <name type="scientific">Macrostomum lignano</name>
    <dbReference type="NCBI Taxonomy" id="282301"/>
    <lineage>
        <taxon>Eukaryota</taxon>
        <taxon>Metazoa</taxon>
        <taxon>Spiralia</taxon>
        <taxon>Lophotrochozoa</taxon>
        <taxon>Platyhelminthes</taxon>
        <taxon>Rhabditophora</taxon>
        <taxon>Macrostomorpha</taxon>
        <taxon>Macrostomida</taxon>
        <taxon>Macrostomidae</taxon>
        <taxon>Macrostomum</taxon>
    </lineage>
</organism>
<dbReference type="WBParaSite" id="maker-uti_cns_0003139-snap-gene-0.3-mRNA-1">
    <property type="protein sequence ID" value="maker-uti_cns_0003139-snap-gene-0.3-mRNA-1"/>
    <property type="gene ID" value="maker-uti_cns_0003139-snap-gene-0.3"/>
</dbReference>
<dbReference type="PANTHER" id="PTHR10194:SF60">
    <property type="entry name" value="RAS GTPASE-ACTIVATING PROTEIN RASKOL"/>
    <property type="match status" value="1"/>
</dbReference>
<dbReference type="InterPro" id="IPR039360">
    <property type="entry name" value="Ras_GTPase"/>
</dbReference>
<dbReference type="AlphaFoldDB" id="A0A1I8GVJ8"/>
<dbReference type="SUPFAM" id="SSF49562">
    <property type="entry name" value="C2 domain (Calcium/lipid-binding domain, CaLB)"/>
    <property type="match status" value="1"/>
</dbReference>
<evidence type="ECO:0000313" key="1">
    <source>
        <dbReference type="Proteomes" id="UP000095280"/>
    </source>
</evidence>
<protein>
    <submittedName>
        <fullName evidence="2">C2 domain-containing protein</fullName>
    </submittedName>
</protein>
<dbReference type="InterPro" id="IPR035892">
    <property type="entry name" value="C2_domain_sf"/>
</dbReference>
<accession>A0A1I8GVJ8</accession>
<proteinExistence type="predicted"/>
<dbReference type="Proteomes" id="UP000095280">
    <property type="component" value="Unplaced"/>
</dbReference>
<reference evidence="2" key="1">
    <citation type="submission" date="2016-11" db="UniProtKB">
        <authorList>
            <consortium name="WormBaseParasite"/>
        </authorList>
    </citation>
    <scope>IDENTIFICATION</scope>
</reference>